<evidence type="ECO:0000256" key="2">
    <source>
        <dbReference type="ARBA" id="ARBA00022692"/>
    </source>
</evidence>
<dbReference type="GO" id="GO:0005789">
    <property type="term" value="C:endoplasmic reticulum membrane"/>
    <property type="evidence" value="ECO:0007669"/>
    <property type="project" value="UniProtKB-SubCell"/>
</dbReference>
<evidence type="ECO:0000256" key="6">
    <source>
        <dbReference type="SAM" id="Phobius"/>
    </source>
</evidence>
<evidence type="ECO:0000256" key="3">
    <source>
        <dbReference type="ARBA" id="ARBA00022824"/>
    </source>
</evidence>
<comment type="subcellular location">
    <subcellularLocation>
        <location evidence="1">Endoplasmic reticulum membrane</location>
        <topology evidence="1">Multi-pass membrane protein</topology>
    </subcellularLocation>
</comment>
<dbReference type="Pfam" id="PF11712">
    <property type="entry name" value="Vma12"/>
    <property type="match status" value="1"/>
</dbReference>
<dbReference type="EMBL" id="JAVHNR010000006">
    <property type="protein sequence ID" value="KAK6339505.1"/>
    <property type="molecule type" value="Genomic_DNA"/>
</dbReference>
<keyword evidence="4 6" id="KW-1133">Transmembrane helix</keyword>
<dbReference type="InterPro" id="IPR021013">
    <property type="entry name" value="ATPase_Vma12"/>
</dbReference>
<feature type="transmembrane region" description="Helical" evidence="6">
    <location>
        <begin position="127"/>
        <end position="146"/>
    </location>
</feature>
<organism evidence="7 8">
    <name type="scientific">Orbilia javanica</name>
    <dbReference type="NCBI Taxonomy" id="47235"/>
    <lineage>
        <taxon>Eukaryota</taxon>
        <taxon>Fungi</taxon>
        <taxon>Dikarya</taxon>
        <taxon>Ascomycota</taxon>
        <taxon>Pezizomycotina</taxon>
        <taxon>Orbiliomycetes</taxon>
        <taxon>Orbiliales</taxon>
        <taxon>Orbiliaceae</taxon>
        <taxon>Orbilia</taxon>
    </lineage>
</organism>
<dbReference type="GO" id="GO:0070072">
    <property type="term" value="P:vacuolar proton-transporting V-type ATPase complex assembly"/>
    <property type="evidence" value="ECO:0007669"/>
    <property type="project" value="InterPro"/>
</dbReference>
<sequence>MGYIRTDMVQLSHTAASRRAVRAHSSSAAAVTEDPSSPSIDHTRIARVAKEQRSRDPHCALDVLLRGTDIYLPTKPSKPEPSAEYVALMEKLRHEQAEKVYASMLNIPDKGDSPHSIAKEISDQISVILNVLFSAIFSGLAIWYATANLTTYKRREPLRIGASITVAVIVAVAEVVLFNSYLRKMDDAKTKARLKPEVKSVIPFDNESDT</sequence>
<keyword evidence="3" id="KW-0256">Endoplasmic reticulum</keyword>
<keyword evidence="2 6" id="KW-0812">Transmembrane</keyword>
<dbReference type="AlphaFoldDB" id="A0AAN8MKQ6"/>
<evidence type="ECO:0000256" key="4">
    <source>
        <dbReference type="ARBA" id="ARBA00022989"/>
    </source>
</evidence>
<proteinExistence type="predicted"/>
<evidence type="ECO:0000256" key="5">
    <source>
        <dbReference type="ARBA" id="ARBA00023136"/>
    </source>
</evidence>
<reference evidence="7 8" key="1">
    <citation type="submission" date="2019-10" db="EMBL/GenBank/DDBJ databases">
        <authorList>
            <person name="Palmer J.M."/>
        </authorList>
    </citation>
    <scope>NUCLEOTIDE SEQUENCE [LARGE SCALE GENOMIC DNA]</scope>
    <source>
        <strain evidence="7 8">TWF718</strain>
    </source>
</reference>
<dbReference type="PANTHER" id="PTHR31394">
    <property type="entry name" value="TRANSMEMBRANE PROTEIN 199"/>
    <property type="match status" value="1"/>
</dbReference>
<comment type="caution">
    <text evidence="7">The sequence shown here is derived from an EMBL/GenBank/DDBJ whole genome shotgun (WGS) entry which is preliminary data.</text>
</comment>
<evidence type="ECO:0000256" key="1">
    <source>
        <dbReference type="ARBA" id="ARBA00004477"/>
    </source>
</evidence>
<protein>
    <submittedName>
        <fullName evidence="7">Uncharacterized protein</fullName>
    </submittedName>
</protein>
<feature type="transmembrane region" description="Helical" evidence="6">
    <location>
        <begin position="158"/>
        <end position="182"/>
    </location>
</feature>
<evidence type="ECO:0000313" key="8">
    <source>
        <dbReference type="Proteomes" id="UP001313282"/>
    </source>
</evidence>
<dbReference type="Proteomes" id="UP001313282">
    <property type="component" value="Unassembled WGS sequence"/>
</dbReference>
<name>A0AAN8MKQ6_9PEZI</name>
<gene>
    <name evidence="7" type="ORF">TWF718_008913</name>
</gene>
<dbReference type="PANTHER" id="PTHR31394:SF1">
    <property type="entry name" value="TRANSMEMBRANE PROTEIN 199"/>
    <property type="match status" value="1"/>
</dbReference>
<accession>A0AAN8MKQ6</accession>
<keyword evidence="8" id="KW-1185">Reference proteome</keyword>
<evidence type="ECO:0000313" key="7">
    <source>
        <dbReference type="EMBL" id="KAK6339505.1"/>
    </source>
</evidence>
<keyword evidence="5 6" id="KW-0472">Membrane</keyword>